<dbReference type="RefSeq" id="WP_088076437.1">
    <property type="nucleotide sequence ID" value="NZ_JAHQCR010000050.1"/>
</dbReference>
<comment type="caution">
    <text evidence="2">The sequence shown here is derived from an EMBL/GenBank/DDBJ whole genome shotgun (WGS) entry which is preliminary data.</text>
</comment>
<organism evidence="2 3">
    <name type="scientific">Evansella alkalicola</name>
    <dbReference type="NCBI Taxonomy" id="745819"/>
    <lineage>
        <taxon>Bacteria</taxon>
        <taxon>Bacillati</taxon>
        <taxon>Bacillota</taxon>
        <taxon>Bacilli</taxon>
        <taxon>Bacillales</taxon>
        <taxon>Bacillaceae</taxon>
        <taxon>Evansella</taxon>
    </lineage>
</organism>
<feature type="transmembrane region" description="Helical" evidence="1">
    <location>
        <begin position="111"/>
        <end position="129"/>
    </location>
</feature>
<dbReference type="EMBL" id="JAHQCR010000050">
    <property type="protein sequence ID" value="MBU9722200.1"/>
    <property type="molecule type" value="Genomic_DNA"/>
</dbReference>
<keyword evidence="1" id="KW-0812">Transmembrane</keyword>
<keyword evidence="3" id="KW-1185">Reference proteome</keyword>
<dbReference type="Proteomes" id="UP000790580">
    <property type="component" value="Unassembled WGS sequence"/>
</dbReference>
<accession>A0ABS6JUV1</accession>
<evidence type="ECO:0000313" key="2">
    <source>
        <dbReference type="EMBL" id="MBU9722200.1"/>
    </source>
</evidence>
<keyword evidence="1" id="KW-0472">Membrane</keyword>
<keyword evidence="1" id="KW-1133">Transmembrane helix</keyword>
<sequence length="137" mass="14868">MEKDFSEKRTNNSVKQENEQYAIPITPVFNKFSKQSDVSLVYGEEIECDGKKVVPVAKLRYMLGGGGGLSRGNAGVAHGEGGGGGGYFTVSPMGVYEITSEKTTFKPTLDLKFVLVLASVFTLGLAWIIKKGIEKRK</sequence>
<evidence type="ECO:0000256" key="1">
    <source>
        <dbReference type="SAM" id="Phobius"/>
    </source>
</evidence>
<evidence type="ECO:0008006" key="4">
    <source>
        <dbReference type="Google" id="ProtNLM"/>
    </source>
</evidence>
<gene>
    <name evidence="2" type="ORF">KS407_12210</name>
</gene>
<proteinExistence type="predicted"/>
<protein>
    <recommendedName>
        <fullName evidence="4">Sporulation protein YtfJ</fullName>
    </recommendedName>
</protein>
<evidence type="ECO:0000313" key="3">
    <source>
        <dbReference type="Proteomes" id="UP000790580"/>
    </source>
</evidence>
<name>A0ABS6JUV1_9BACI</name>
<reference evidence="2 3" key="1">
    <citation type="submission" date="2021-06" db="EMBL/GenBank/DDBJ databases">
        <title>Bacillus sp. RD4P76, an endophyte from a halophyte.</title>
        <authorList>
            <person name="Sun J.-Q."/>
        </authorList>
    </citation>
    <scope>NUCLEOTIDE SEQUENCE [LARGE SCALE GENOMIC DNA]</scope>
    <source>
        <strain evidence="2 3">JCM 17098</strain>
    </source>
</reference>